<dbReference type="OrthoDB" id="42889at2759"/>
<protein>
    <submittedName>
        <fullName evidence="2">Uncharacterized protein</fullName>
    </submittedName>
</protein>
<organism evidence="2 3">
    <name type="scientific">Olpidium bornovanus</name>
    <dbReference type="NCBI Taxonomy" id="278681"/>
    <lineage>
        <taxon>Eukaryota</taxon>
        <taxon>Fungi</taxon>
        <taxon>Fungi incertae sedis</taxon>
        <taxon>Olpidiomycota</taxon>
        <taxon>Olpidiomycotina</taxon>
        <taxon>Olpidiomycetes</taxon>
        <taxon>Olpidiales</taxon>
        <taxon>Olpidiaceae</taxon>
        <taxon>Olpidium</taxon>
    </lineage>
</organism>
<proteinExistence type="predicted"/>
<dbReference type="Gene3D" id="3.90.1410.10">
    <property type="entry name" value="set domain protein methyltransferase, domain 1"/>
    <property type="match status" value="1"/>
</dbReference>
<sequence length="277" mass="31615">MATCGFSADLASDPVLQIIPSSVLALHLLRESLDPQSFWAPYIELLPRRFDIPLWYSLSELEALRGLYAMREAIRLYRNVIRQYWHIRRLLKVRSNFSGVACAAWLSPYDHGHRTAIAESHFATTATKETCNSTGKFYLRGLHMGSVTRHDPAERSAAGNRRRERTSRAGSRLGHVQPRRAAKCALHSVQIAACRRRGGFFCFIRGGRFFFPPFCQISTAFNPERRTLEFFAGRAFNAGEQVRPGRGDSLDFVTSPPTHRRVARQVERNQLWVLPKR</sequence>
<dbReference type="SUPFAM" id="SSF82199">
    <property type="entry name" value="SET domain"/>
    <property type="match status" value="1"/>
</dbReference>
<feature type="region of interest" description="Disordered" evidence="1">
    <location>
        <begin position="150"/>
        <end position="174"/>
    </location>
</feature>
<evidence type="ECO:0000313" key="2">
    <source>
        <dbReference type="EMBL" id="KAG5463324.1"/>
    </source>
</evidence>
<dbReference type="InterPro" id="IPR046341">
    <property type="entry name" value="SET_dom_sf"/>
</dbReference>
<gene>
    <name evidence="2" type="ORF">BJ554DRAFT_221</name>
</gene>
<dbReference type="AlphaFoldDB" id="A0A8H8A1L2"/>
<dbReference type="Proteomes" id="UP000673691">
    <property type="component" value="Unassembled WGS sequence"/>
</dbReference>
<keyword evidence="3" id="KW-1185">Reference proteome</keyword>
<comment type="caution">
    <text evidence="2">The sequence shown here is derived from an EMBL/GenBank/DDBJ whole genome shotgun (WGS) entry which is preliminary data.</text>
</comment>
<accession>A0A8H8A1L2</accession>
<evidence type="ECO:0000256" key="1">
    <source>
        <dbReference type="SAM" id="MobiDB-lite"/>
    </source>
</evidence>
<reference evidence="2 3" key="1">
    <citation type="journal article" name="Sci. Rep.">
        <title>Genome-scale phylogenetic analyses confirm Olpidium as the closest living zoosporic fungus to the non-flagellated, terrestrial fungi.</title>
        <authorList>
            <person name="Chang Y."/>
            <person name="Rochon D."/>
            <person name="Sekimoto S."/>
            <person name="Wang Y."/>
            <person name="Chovatia M."/>
            <person name="Sandor L."/>
            <person name="Salamov A."/>
            <person name="Grigoriev I.V."/>
            <person name="Stajich J.E."/>
            <person name="Spatafora J.W."/>
        </authorList>
    </citation>
    <scope>NUCLEOTIDE SEQUENCE [LARGE SCALE GENOMIC DNA]</scope>
    <source>
        <strain evidence="2">S191</strain>
    </source>
</reference>
<name>A0A8H8A1L2_9FUNG</name>
<dbReference type="EMBL" id="JAEFCI010000804">
    <property type="protein sequence ID" value="KAG5463324.1"/>
    <property type="molecule type" value="Genomic_DNA"/>
</dbReference>
<evidence type="ECO:0000313" key="3">
    <source>
        <dbReference type="Proteomes" id="UP000673691"/>
    </source>
</evidence>